<feature type="signal peptide" evidence="1">
    <location>
        <begin position="1"/>
        <end position="21"/>
    </location>
</feature>
<reference evidence="2 3" key="1">
    <citation type="journal article" date="2018" name="PLoS Genet.">
        <title>Population sequencing reveals clonal diversity and ancestral inbreeding in the grapevine cultivar Chardonnay.</title>
        <authorList>
            <person name="Roach M.J."/>
            <person name="Johnson D.L."/>
            <person name="Bohlmann J."/>
            <person name="van Vuuren H.J."/>
            <person name="Jones S.J."/>
            <person name="Pretorius I.S."/>
            <person name="Schmidt S.A."/>
            <person name="Borneman A.R."/>
        </authorList>
    </citation>
    <scope>NUCLEOTIDE SEQUENCE [LARGE SCALE GENOMIC DNA]</scope>
    <source>
        <strain evidence="3">cv. Chardonnay</strain>
        <tissue evidence="2">Leaf</tissue>
    </source>
</reference>
<sequence>MVIKLGIAALSLCFFVKLSSKFEVSCLEKTPRKKDVCGRGLKIQRKKQPGVYYKCFRVHVHAPNTQLPTTSPCGPVPTSQQLPPSFSKRTQRCLYVHYSIINPGRVPPRRTHWPPDGHGFGVTPADRRHFPPLLLFDSLPFYLEQVGTPQFSSKT</sequence>
<dbReference type="AlphaFoldDB" id="A0A438K617"/>
<evidence type="ECO:0000256" key="1">
    <source>
        <dbReference type="SAM" id="SignalP"/>
    </source>
</evidence>
<accession>A0A438K617</accession>
<dbReference type="Proteomes" id="UP000288805">
    <property type="component" value="Unassembled WGS sequence"/>
</dbReference>
<proteinExistence type="predicted"/>
<gene>
    <name evidence="2" type="ORF">CK203_005941</name>
</gene>
<evidence type="ECO:0000313" key="2">
    <source>
        <dbReference type="EMBL" id="RVX16642.1"/>
    </source>
</evidence>
<feature type="chain" id="PRO_5019574352" description="Secreted protein" evidence="1">
    <location>
        <begin position="22"/>
        <end position="155"/>
    </location>
</feature>
<evidence type="ECO:0008006" key="4">
    <source>
        <dbReference type="Google" id="ProtNLM"/>
    </source>
</evidence>
<dbReference type="EMBL" id="QGNW01000015">
    <property type="protein sequence ID" value="RVX16642.1"/>
    <property type="molecule type" value="Genomic_DNA"/>
</dbReference>
<comment type="caution">
    <text evidence="2">The sequence shown here is derived from an EMBL/GenBank/DDBJ whole genome shotgun (WGS) entry which is preliminary data.</text>
</comment>
<keyword evidence="1" id="KW-0732">Signal</keyword>
<organism evidence="2 3">
    <name type="scientific">Vitis vinifera</name>
    <name type="common">Grape</name>
    <dbReference type="NCBI Taxonomy" id="29760"/>
    <lineage>
        <taxon>Eukaryota</taxon>
        <taxon>Viridiplantae</taxon>
        <taxon>Streptophyta</taxon>
        <taxon>Embryophyta</taxon>
        <taxon>Tracheophyta</taxon>
        <taxon>Spermatophyta</taxon>
        <taxon>Magnoliopsida</taxon>
        <taxon>eudicotyledons</taxon>
        <taxon>Gunneridae</taxon>
        <taxon>Pentapetalae</taxon>
        <taxon>rosids</taxon>
        <taxon>Vitales</taxon>
        <taxon>Vitaceae</taxon>
        <taxon>Viteae</taxon>
        <taxon>Vitis</taxon>
    </lineage>
</organism>
<protein>
    <recommendedName>
        <fullName evidence="4">Secreted protein</fullName>
    </recommendedName>
</protein>
<name>A0A438K617_VITVI</name>
<evidence type="ECO:0000313" key="3">
    <source>
        <dbReference type="Proteomes" id="UP000288805"/>
    </source>
</evidence>